<dbReference type="InterPro" id="IPR001845">
    <property type="entry name" value="HTH_ArsR_DNA-bd_dom"/>
</dbReference>
<evidence type="ECO:0000256" key="4">
    <source>
        <dbReference type="SAM" id="MobiDB-lite"/>
    </source>
</evidence>
<feature type="domain" description="HTH arsR-type" evidence="5">
    <location>
        <begin position="33"/>
        <end position="127"/>
    </location>
</feature>
<keyword evidence="7" id="KW-1185">Reference proteome</keyword>
<dbReference type="EMBL" id="PNFZ01000005">
    <property type="protein sequence ID" value="PMB97638.1"/>
    <property type="molecule type" value="Genomic_DNA"/>
</dbReference>
<dbReference type="Proteomes" id="UP000235703">
    <property type="component" value="Unassembled WGS sequence"/>
</dbReference>
<dbReference type="PROSITE" id="PS50987">
    <property type="entry name" value="HTH_ARSR_2"/>
    <property type="match status" value="1"/>
</dbReference>
<evidence type="ECO:0000259" key="5">
    <source>
        <dbReference type="PROSITE" id="PS50987"/>
    </source>
</evidence>
<dbReference type="GO" id="GO:0003677">
    <property type="term" value="F:DNA binding"/>
    <property type="evidence" value="ECO:0007669"/>
    <property type="project" value="UniProtKB-KW"/>
</dbReference>
<keyword evidence="2" id="KW-0238">DNA-binding</keyword>
<evidence type="ECO:0000256" key="1">
    <source>
        <dbReference type="ARBA" id="ARBA00023015"/>
    </source>
</evidence>
<evidence type="ECO:0000256" key="3">
    <source>
        <dbReference type="ARBA" id="ARBA00023163"/>
    </source>
</evidence>
<evidence type="ECO:0000313" key="7">
    <source>
        <dbReference type="Proteomes" id="UP000235703"/>
    </source>
</evidence>
<evidence type="ECO:0000313" key="6">
    <source>
        <dbReference type="EMBL" id="PMB97638.1"/>
    </source>
</evidence>
<dbReference type="InterPro" id="IPR036388">
    <property type="entry name" value="WH-like_DNA-bd_sf"/>
</dbReference>
<keyword evidence="3" id="KW-0804">Transcription</keyword>
<accession>A0A2N6PG37</accession>
<name>A0A2N6PG37_9MICO</name>
<dbReference type="PRINTS" id="PR00778">
    <property type="entry name" value="HTHARSR"/>
</dbReference>
<dbReference type="NCBIfam" id="NF033788">
    <property type="entry name" value="HTH_metalloreg"/>
    <property type="match status" value="1"/>
</dbReference>
<feature type="region of interest" description="Disordered" evidence="4">
    <location>
        <begin position="1"/>
        <end position="28"/>
    </location>
</feature>
<dbReference type="InterPro" id="IPR011991">
    <property type="entry name" value="ArsR-like_HTH"/>
</dbReference>
<gene>
    <name evidence="6" type="ORF">CJ198_09515</name>
</gene>
<reference evidence="6 7" key="1">
    <citation type="submission" date="2017-09" db="EMBL/GenBank/DDBJ databases">
        <title>Bacterial strain isolated from the female urinary microbiota.</title>
        <authorList>
            <person name="Thomas-White K."/>
            <person name="Kumar N."/>
            <person name="Forster S."/>
            <person name="Putonti C."/>
            <person name="Lawley T."/>
            <person name="Wolfe A.J."/>
        </authorList>
    </citation>
    <scope>NUCLEOTIDE SEQUENCE [LARGE SCALE GENOMIC DNA]</scope>
    <source>
        <strain evidence="6 7">UMB0680</strain>
    </source>
</reference>
<evidence type="ECO:0000256" key="2">
    <source>
        <dbReference type="ARBA" id="ARBA00023125"/>
    </source>
</evidence>
<comment type="caution">
    <text evidence="6">The sequence shown here is derived from an EMBL/GenBank/DDBJ whole genome shotgun (WGS) entry which is preliminary data.</text>
</comment>
<protein>
    <submittedName>
        <fullName evidence="6">Transcriptional regulator</fullName>
    </submittedName>
</protein>
<proteinExistence type="predicted"/>
<dbReference type="InterPro" id="IPR051011">
    <property type="entry name" value="Metal_resp_trans_reg"/>
</dbReference>
<dbReference type="SUPFAM" id="SSF46785">
    <property type="entry name" value="Winged helix' DNA-binding domain"/>
    <property type="match status" value="1"/>
</dbReference>
<organism evidence="6 7">
    <name type="scientific">Brevibacterium luteolum</name>
    <dbReference type="NCBI Taxonomy" id="199591"/>
    <lineage>
        <taxon>Bacteria</taxon>
        <taxon>Bacillati</taxon>
        <taxon>Actinomycetota</taxon>
        <taxon>Actinomycetes</taxon>
        <taxon>Micrococcales</taxon>
        <taxon>Brevibacteriaceae</taxon>
        <taxon>Brevibacterium</taxon>
    </lineage>
</organism>
<sequence length="128" mass="14241">MLNEADAYSLRRTHDDHPHVSETPLTDVPTNVRDDLTISRTAELFKALATPSRLRILLVLSHGPTSVSSVVEQTALSQPLVSQHLKLLRGLHLVSVNRVGREAIYSLKDDHVAHIIVDAMTHATEQHF</sequence>
<dbReference type="PANTHER" id="PTHR43132">
    <property type="entry name" value="ARSENICAL RESISTANCE OPERON REPRESSOR ARSR-RELATED"/>
    <property type="match status" value="1"/>
</dbReference>
<dbReference type="RefSeq" id="WP_102162395.1">
    <property type="nucleotide sequence ID" value="NZ_JALXPL010000042.1"/>
</dbReference>
<dbReference type="InterPro" id="IPR036390">
    <property type="entry name" value="WH_DNA-bd_sf"/>
</dbReference>
<dbReference type="SMART" id="SM00418">
    <property type="entry name" value="HTH_ARSR"/>
    <property type="match status" value="1"/>
</dbReference>
<dbReference type="Gene3D" id="1.10.10.10">
    <property type="entry name" value="Winged helix-like DNA-binding domain superfamily/Winged helix DNA-binding domain"/>
    <property type="match status" value="1"/>
</dbReference>
<dbReference type="CDD" id="cd00090">
    <property type="entry name" value="HTH_ARSR"/>
    <property type="match status" value="1"/>
</dbReference>
<dbReference type="Pfam" id="PF01022">
    <property type="entry name" value="HTH_5"/>
    <property type="match status" value="1"/>
</dbReference>
<dbReference type="OrthoDB" id="3232131at2"/>
<dbReference type="PANTHER" id="PTHR43132:SF6">
    <property type="entry name" value="HTH-TYPE TRANSCRIPTIONAL REPRESSOR CZRA"/>
    <property type="match status" value="1"/>
</dbReference>
<keyword evidence="1" id="KW-0805">Transcription regulation</keyword>
<dbReference type="AlphaFoldDB" id="A0A2N6PG37"/>
<dbReference type="GO" id="GO:0003700">
    <property type="term" value="F:DNA-binding transcription factor activity"/>
    <property type="evidence" value="ECO:0007669"/>
    <property type="project" value="InterPro"/>
</dbReference>